<reference evidence="15 16" key="1">
    <citation type="submission" date="2016-11" db="EMBL/GenBank/DDBJ databases">
        <authorList>
            <person name="Jaros S."/>
            <person name="Januszkiewicz K."/>
            <person name="Wedrychowicz H."/>
        </authorList>
    </citation>
    <scope>NUCLEOTIDE SEQUENCE [LARGE SCALE GENOMIC DNA]</scope>
    <source>
        <strain evidence="15 16">DSM 3090</strain>
    </source>
</reference>
<dbReference type="InterPro" id="IPR001261">
    <property type="entry name" value="ArgE/DapE_CS"/>
</dbReference>
<name>A0A1M6RPJ7_9CLOT</name>
<keyword evidence="9 11" id="KW-0862">Zinc</keyword>
<feature type="active site" evidence="11 12">
    <location>
        <position position="80"/>
    </location>
</feature>
<evidence type="ECO:0000256" key="4">
    <source>
        <dbReference type="ARBA" id="ARBA00022438"/>
    </source>
</evidence>
<sequence length="408" mass="45163">MSKVVERFLKYVSFDTQSAEDTGKYPSTDKQLVLAKYLVDELKELGLQNVELDKYGYVTGEIPANIDKKVPVVAFISHMDTSPEVSGANVKPQIVKNYDGKDIILNKEQNIVLSTEIYSDIKQFVGEDIITTDGTTLLGADDKAGIAEIVTGIEYLLSHPEIKHGVVKVAFTPDEEVGAGTDYFDVKKFGADFAFTFDGSEPGEFVYETFNAAGATVTIKGNNVHTGSAKGKMVNAIFIAQEFISLLPENERPENTEGYEGFYHVDAISGDVSEIKIQYLIRDFDRKSFEQRKQFIKSLENKVNEKYGEGTVTVEVKDQYSNMREVIEKYPHIIEIGKEAIKAVGLELKVQPIRGGTDGARLSFEGLPTPNIFAGGMNFHSKYEYVAISALEKATEVVVKIAELVAEK</sequence>
<dbReference type="PROSITE" id="PS00759">
    <property type="entry name" value="ARGE_DAPE_CPG2_2"/>
    <property type="match status" value="1"/>
</dbReference>
<dbReference type="RefSeq" id="WP_072904264.1">
    <property type="nucleotide sequence ID" value="NZ_FRAD01000023.1"/>
</dbReference>
<comment type="cofactor">
    <cofactor evidence="11 13">
        <name>Zn(2+)</name>
        <dbReference type="ChEBI" id="CHEBI:29105"/>
    </cofactor>
    <text evidence="11 13">Binds 2 Zn(2+) ions per subunit.</text>
</comment>
<dbReference type="FunFam" id="3.30.70.360:FF:000002">
    <property type="entry name" value="Peptidase T"/>
    <property type="match status" value="1"/>
</dbReference>
<dbReference type="GO" id="GO:0045148">
    <property type="term" value="F:tripeptide aminopeptidase activity"/>
    <property type="evidence" value="ECO:0007669"/>
    <property type="project" value="UniProtKB-UniRule"/>
</dbReference>
<accession>A0A1M6RPJ7</accession>
<evidence type="ECO:0000313" key="16">
    <source>
        <dbReference type="Proteomes" id="UP000183952"/>
    </source>
</evidence>
<dbReference type="PANTHER" id="PTHR42994">
    <property type="entry name" value="PEPTIDASE T"/>
    <property type="match status" value="1"/>
</dbReference>
<feature type="active site" description="Proton acceptor" evidence="11 12">
    <location>
        <position position="175"/>
    </location>
</feature>
<feature type="binding site" evidence="11 13">
    <location>
        <position position="176"/>
    </location>
    <ligand>
        <name>Zn(2+)</name>
        <dbReference type="ChEBI" id="CHEBI:29105"/>
        <label>2</label>
    </ligand>
</feature>
<keyword evidence="8 11" id="KW-0378">Hydrolase</keyword>
<evidence type="ECO:0000256" key="13">
    <source>
        <dbReference type="PIRSR" id="PIRSR037215-2"/>
    </source>
</evidence>
<feature type="binding site" evidence="11 13">
    <location>
        <position position="141"/>
    </location>
    <ligand>
        <name>Zn(2+)</name>
        <dbReference type="ChEBI" id="CHEBI:29105"/>
        <label>2</label>
    </ligand>
</feature>
<evidence type="ECO:0000259" key="14">
    <source>
        <dbReference type="Pfam" id="PF07687"/>
    </source>
</evidence>
<dbReference type="EC" id="3.4.11.4" evidence="11"/>
<feature type="binding site" evidence="11 13">
    <location>
        <position position="198"/>
    </location>
    <ligand>
        <name>Zn(2+)</name>
        <dbReference type="ChEBI" id="CHEBI:29105"/>
        <label>1</label>
    </ligand>
</feature>
<proteinExistence type="inferred from homology"/>
<keyword evidence="16" id="KW-1185">Reference proteome</keyword>
<evidence type="ECO:0000256" key="9">
    <source>
        <dbReference type="ARBA" id="ARBA00022833"/>
    </source>
</evidence>
<dbReference type="Gene3D" id="3.40.630.10">
    <property type="entry name" value="Zn peptidases"/>
    <property type="match status" value="1"/>
</dbReference>
<dbReference type="InterPro" id="IPR002933">
    <property type="entry name" value="Peptidase_M20"/>
</dbReference>
<dbReference type="GO" id="GO:0008270">
    <property type="term" value="F:zinc ion binding"/>
    <property type="evidence" value="ECO:0007669"/>
    <property type="project" value="UniProtKB-UniRule"/>
</dbReference>
<dbReference type="NCBIfam" id="NF009920">
    <property type="entry name" value="PRK13381.1"/>
    <property type="match status" value="1"/>
</dbReference>
<dbReference type="STRING" id="1121331.SAMN02745248_02344"/>
<dbReference type="PIRSF" id="PIRSF037215">
    <property type="entry name" value="Peptidase_M20B"/>
    <property type="match status" value="1"/>
</dbReference>
<dbReference type="Gene3D" id="3.30.70.360">
    <property type="match status" value="1"/>
</dbReference>
<dbReference type="AlphaFoldDB" id="A0A1M6RPJ7"/>
<dbReference type="SUPFAM" id="SSF53187">
    <property type="entry name" value="Zn-dependent exopeptidases"/>
    <property type="match status" value="1"/>
</dbReference>
<dbReference type="PROSITE" id="PS00758">
    <property type="entry name" value="ARGE_DAPE_CPG2_1"/>
    <property type="match status" value="1"/>
</dbReference>
<organism evidence="15 16">
    <name type="scientific">Hathewaya proteolytica DSM 3090</name>
    <dbReference type="NCBI Taxonomy" id="1121331"/>
    <lineage>
        <taxon>Bacteria</taxon>
        <taxon>Bacillati</taxon>
        <taxon>Bacillota</taxon>
        <taxon>Clostridia</taxon>
        <taxon>Eubacteriales</taxon>
        <taxon>Clostridiaceae</taxon>
        <taxon>Hathewaya</taxon>
    </lineage>
</organism>
<comment type="similarity">
    <text evidence="3 11">Belongs to the peptidase M20B family.</text>
</comment>
<evidence type="ECO:0000256" key="7">
    <source>
        <dbReference type="ARBA" id="ARBA00022723"/>
    </source>
</evidence>
<dbReference type="SUPFAM" id="SSF55031">
    <property type="entry name" value="Bacterial exopeptidase dimerisation domain"/>
    <property type="match status" value="1"/>
</dbReference>
<dbReference type="Pfam" id="PF01546">
    <property type="entry name" value="Peptidase_M20"/>
    <property type="match status" value="1"/>
</dbReference>
<evidence type="ECO:0000256" key="1">
    <source>
        <dbReference type="ARBA" id="ARBA00000870"/>
    </source>
</evidence>
<keyword evidence="4 11" id="KW-0031">Aminopeptidase</keyword>
<comment type="catalytic activity">
    <reaction evidence="1 11">
        <text>Release of the N-terminal residue from a tripeptide.</text>
        <dbReference type="EC" id="3.4.11.4"/>
    </reaction>
</comment>
<evidence type="ECO:0000256" key="6">
    <source>
        <dbReference type="ARBA" id="ARBA00022670"/>
    </source>
</evidence>
<feature type="binding site" evidence="11 13">
    <location>
        <position position="141"/>
    </location>
    <ligand>
        <name>Zn(2+)</name>
        <dbReference type="ChEBI" id="CHEBI:29105"/>
        <label>1</label>
    </ligand>
</feature>
<protein>
    <recommendedName>
        <fullName evidence="11">Peptidase T</fullName>
        <ecNumber evidence="11">3.4.11.4</ecNumber>
    </recommendedName>
    <alternativeName>
        <fullName evidence="11">Aminotripeptidase</fullName>
        <shortName evidence="11">Tripeptidase</shortName>
    </alternativeName>
    <alternativeName>
        <fullName evidence="11">Tripeptide aminopeptidase</fullName>
    </alternativeName>
</protein>
<gene>
    <name evidence="11" type="primary">pepT</name>
    <name evidence="15" type="ORF">SAMN02745248_02344</name>
</gene>
<keyword evidence="5 11" id="KW-0963">Cytoplasm</keyword>
<feature type="domain" description="Peptidase M20 dimerisation" evidence="14">
    <location>
        <begin position="207"/>
        <end position="310"/>
    </location>
</feature>
<evidence type="ECO:0000256" key="8">
    <source>
        <dbReference type="ARBA" id="ARBA00022801"/>
    </source>
</evidence>
<comment type="function">
    <text evidence="11">Cleaves the N-terminal amino acid of tripeptides.</text>
</comment>
<feature type="binding site" evidence="11 13">
    <location>
        <position position="380"/>
    </location>
    <ligand>
        <name>Zn(2+)</name>
        <dbReference type="ChEBI" id="CHEBI:29105"/>
        <label>2</label>
    </ligand>
</feature>
<evidence type="ECO:0000256" key="11">
    <source>
        <dbReference type="HAMAP-Rule" id="MF_00550"/>
    </source>
</evidence>
<evidence type="ECO:0000256" key="5">
    <source>
        <dbReference type="ARBA" id="ARBA00022490"/>
    </source>
</evidence>
<evidence type="ECO:0000256" key="12">
    <source>
        <dbReference type="PIRSR" id="PIRSR037215-1"/>
    </source>
</evidence>
<dbReference type="Pfam" id="PF07687">
    <property type="entry name" value="M20_dimer"/>
    <property type="match status" value="1"/>
</dbReference>
<dbReference type="NCBIfam" id="NF003976">
    <property type="entry name" value="PRK05469.1"/>
    <property type="match status" value="1"/>
</dbReference>
<dbReference type="HAMAP" id="MF_00550">
    <property type="entry name" value="Aminopeptidase_M20"/>
    <property type="match status" value="1"/>
</dbReference>
<dbReference type="InterPro" id="IPR036264">
    <property type="entry name" value="Bact_exopeptidase_dim_dom"/>
</dbReference>
<keyword evidence="6 11" id="KW-0645">Protease</keyword>
<dbReference type="InterPro" id="IPR010161">
    <property type="entry name" value="Peptidase_M20B"/>
</dbReference>
<evidence type="ECO:0000256" key="10">
    <source>
        <dbReference type="ARBA" id="ARBA00023049"/>
    </source>
</evidence>
<dbReference type="EMBL" id="FRAD01000023">
    <property type="protein sequence ID" value="SHK34247.1"/>
    <property type="molecule type" value="Genomic_DNA"/>
</dbReference>
<dbReference type="InterPro" id="IPR011650">
    <property type="entry name" value="Peptidase_M20_dimer"/>
</dbReference>
<feature type="binding site" evidence="11 13">
    <location>
        <position position="78"/>
    </location>
    <ligand>
        <name>Zn(2+)</name>
        <dbReference type="ChEBI" id="CHEBI:29105"/>
        <label>1</label>
    </ligand>
</feature>
<evidence type="ECO:0000256" key="2">
    <source>
        <dbReference type="ARBA" id="ARBA00004496"/>
    </source>
</evidence>
<dbReference type="GO" id="GO:0005829">
    <property type="term" value="C:cytosol"/>
    <property type="evidence" value="ECO:0007669"/>
    <property type="project" value="TreeGrafter"/>
</dbReference>
<dbReference type="GO" id="GO:0043171">
    <property type="term" value="P:peptide catabolic process"/>
    <property type="evidence" value="ECO:0007669"/>
    <property type="project" value="UniProtKB-UniRule"/>
</dbReference>
<evidence type="ECO:0000313" key="15">
    <source>
        <dbReference type="EMBL" id="SHK34247.1"/>
    </source>
</evidence>
<dbReference type="GO" id="GO:0006508">
    <property type="term" value="P:proteolysis"/>
    <property type="evidence" value="ECO:0007669"/>
    <property type="project" value="UniProtKB-UniRule"/>
</dbReference>
<dbReference type="GO" id="GO:0008237">
    <property type="term" value="F:metallopeptidase activity"/>
    <property type="evidence" value="ECO:0007669"/>
    <property type="project" value="UniProtKB-KW"/>
</dbReference>
<keyword evidence="7 11" id="KW-0479">Metal-binding</keyword>
<dbReference type="NCBIfam" id="TIGR01882">
    <property type="entry name" value="peptidase-T"/>
    <property type="match status" value="1"/>
</dbReference>
<dbReference type="Proteomes" id="UP000183952">
    <property type="component" value="Unassembled WGS sequence"/>
</dbReference>
<dbReference type="CDD" id="cd03892">
    <property type="entry name" value="M20_peptT"/>
    <property type="match status" value="1"/>
</dbReference>
<comment type="subcellular location">
    <subcellularLocation>
        <location evidence="2 11">Cytoplasm</location>
    </subcellularLocation>
</comment>
<evidence type="ECO:0000256" key="3">
    <source>
        <dbReference type="ARBA" id="ARBA00009692"/>
    </source>
</evidence>
<keyword evidence="10 11" id="KW-0482">Metalloprotease</keyword>
<dbReference type="OrthoDB" id="9804934at2"/>
<dbReference type="PANTHER" id="PTHR42994:SF1">
    <property type="entry name" value="PEPTIDASE T"/>
    <property type="match status" value="1"/>
</dbReference>